<sequence length="145" mass="16200">MKAHRLPESQTELRSRASANPPVRNAGAIIGKARRERGNDHVLYPTLLLTCASMTDTTSSSLACGPHRFQGHRATLYGCSLVCFPSPLHCLREKERKAFNKVKLRGGGRASVRSGVPAFTFNPRAPRYELFLFIFLKRFILSVSR</sequence>
<reference evidence="2" key="1">
    <citation type="journal article" date="2023" name="Science">
        <title>Genome structures resolve the early diversification of teleost fishes.</title>
        <authorList>
            <person name="Parey E."/>
            <person name="Louis A."/>
            <person name="Montfort J."/>
            <person name="Bouchez O."/>
            <person name="Roques C."/>
            <person name="Iampietro C."/>
            <person name="Lluch J."/>
            <person name="Castinel A."/>
            <person name="Donnadieu C."/>
            <person name="Desvignes T."/>
            <person name="Floi Bucao C."/>
            <person name="Jouanno E."/>
            <person name="Wen M."/>
            <person name="Mejri S."/>
            <person name="Dirks R."/>
            <person name="Jansen H."/>
            <person name="Henkel C."/>
            <person name="Chen W.J."/>
            <person name="Zahm M."/>
            <person name="Cabau C."/>
            <person name="Klopp C."/>
            <person name="Thompson A.W."/>
            <person name="Robinson-Rechavi M."/>
            <person name="Braasch I."/>
            <person name="Lecointre G."/>
            <person name="Bobe J."/>
            <person name="Postlethwait J.H."/>
            <person name="Berthelot C."/>
            <person name="Roest Crollius H."/>
            <person name="Guiguen Y."/>
        </authorList>
    </citation>
    <scope>NUCLEOTIDE SEQUENCE</scope>
    <source>
        <strain evidence="2">WJC10195</strain>
    </source>
</reference>
<accession>A0A9Q1G8S3</accession>
<evidence type="ECO:0000313" key="2">
    <source>
        <dbReference type="EMBL" id="KAJ8379639.1"/>
    </source>
</evidence>
<evidence type="ECO:0000256" key="1">
    <source>
        <dbReference type="SAM" id="MobiDB-lite"/>
    </source>
</evidence>
<name>A0A9Q1G8S3_SYNKA</name>
<dbReference type="Proteomes" id="UP001152622">
    <property type="component" value="Chromosome 1"/>
</dbReference>
<proteinExistence type="predicted"/>
<protein>
    <submittedName>
        <fullName evidence="2">Uncharacterized protein</fullName>
    </submittedName>
</protein>
<evidence type="ECO:0000313" key="3">
    <source>
        <dbReference type="Proteomes" id="UP001152622"/>
    </source>
</evidence>
<dbReference type="AlphaFoldDB" id="A0A9Q1G8S3"/>
<dbReference type="EMBL" id="JAINUF010000001">
    <property type="protein sequence ID" value="KAJ8379639.1"/>
    <property type="molecule type" value="Genomic_DNA"/>
</dbReference>
<comment type="caution">
    <text evidence="2">The sequence shown here is derived from an EMBL/GenBank/DDBJ whole genome shotgun (WGS) entry which is preliminary data.</text>
</comment>
<feature type="compositionally biased region" description="Basic and acidic residues" evidence="1">
    <location>
        <begin position="1"/>
        <end position="15"/>
    </location>
</feature>
<keyword evidence="3" id="KW-1185">Reference proteome</keyword>
<gene>
    <name evidence="2" type="ORF">SKAU_G00004170</name>
</gene>
<organism evidence="2 3">
    <name type="scientific">Synaphobranchus kaupii</name>
    <name type="common">Kaup's arrowtooth eel</name>
    <dbReference type="NCBI Taxonomy" id="118154"/>
    <lineage>
        <taxon>Eukaryota</taxon>
        <taxon>Metazoa</taxon>
        <taxon>Chordata</taxon>
        <taxon>Craniata</taxon>
        <taxon>Vertebrata</taxon>
        <taxon>Euteleostomi</taxon>
        <taxon>Actinopterygii</taxon>
        <taxon>Neopterygii</taxon>
        <taxon>Teleostei</taxon>
        <taxon>Anguilliformes</taxon>
        <taxon>Synaphobranchidae</taxon>
        <taxon>Synaphobranchus</taxon>
    </lineage>
</organism>
<feature type="region of interest" description="Disordered" evidence="1">
    <location>
        <begin position="1"/>
        <end position="25"/>
    </location>
</feature>